<gene>
    <name evidence="7" type="ORF">SAMN06295984_2029</name>
</gene>
<feature type="transmembrane region" description="Helical" evidence="6">
    <location>
        <begin position="50"/>
        <end position="70"/>
    </location>
</feature>
<feature type="transmembrane region" description="Helical" evidence="6">
    <location>
        <begin position="182"/>
        <end position="204"/>
    </location>
</feature>
<name>A0A1Y6FSY5_9SPHN</name>
<dbReference type="Proteomes" id="UP000194469">
    <property type="component" value="Unassembled WGS sequence"/>
</dbReference>
<keyword evidence="3 6" id="KW-0812">Transmembrane</keyword>
<dbReference type="InterPro" id="IPR002797">
    <property type="entry name" value="Polysacc_synth"/>
</dbReference>
<comment type="subcellular location">
    <subcellularLocation>
        <location evidence="1">Cell membrane</location>
        <topology evidence="1">Multi-pass membrane protein</topology>
    </subcellularLocation>
</comment>
<evidence type="ECO:0000256" key="4">
    <source>
        <dbReference type="ARBA" id="ARBA00022989"/>
    </source>
</evidence>
<sequence length="442" mass="46614">MVRLCQHFKRHRLFLQNLSLTVSSSGFQAVCAVAALALNARSLGVHDFGILALIQAYTAMISSLMTFESWQPMIRLGVKSRLRLGLTLGSGTLLDFCAAALATIVAISGILLFGASIGIPAEYRQLAFIYSLSLLAGVAGTPKGYFRLTGRYSVLVGNQIAQGLALLIASAILWAADARLDAYVITFAIIAATYNITLFLRMLWHIRRSEAALANPLRSPVARRYLRRVLAMSTGTSLLSTLWNIRRNLSLFLVGALVGPAATGVFAVGSKLANMVSRISGPLNQVLFPETVKALHGESVDGAEQMIRRLSLFTACGAAAMAIAAYLLRQPIVSLAAGPGYEGATIIFSLLFLAECIGLAGLHLNAILQAIWGTKPLLIISSLALLLFAALAATLAGPMGAVGIATASAAAAAFLYLGMQAATKLALVRQRSGALSRGLRGG</sequence>
<dbReference type="Pfam" id="PF01943">
    <property type="entry name" value="Polysacc_synt"/>
    <property type="match status" value="1"/>
</dbReference>
<evidence type="ECO:0000313" key="8">
    <source>
        <dbReference type="Proteomes" id="UP000194469"/>
    </source>
</evidence>
<evidence type="ECO:0000256" key="6">
    <source>
        <dbReference type="SAM" id="Phobius"/>
    </source>
</evidence>
<dbReference type="AlphaFoldDB" id="A0A1Y6FSY5"/>
<feature type="transmembrane region" description="Helical" evidence="6">
    <location>
        <begin position="225"/>
        <end position="243"/>
    </location>
</feature>
<reference evidence="8" key="1">
    <citation type="submission" date="2017-04" db="EMBL/GenBank/DDBJ databases">
        <authorList>
            <person name="Varghese N."/>
            <person name="Submissions S."/>
        </authorList>
    </citation>
    <scope>NUCLEOTIDE SEQUENCE [LARGE SCALE GENOMIC DNA]</scope>
    <source>
        <strain evidence="8">UI2</strain>
    </source>
</reference>
<dbReference type="GeneID" id="303001679"/>
<feature type="transmembrane region" description="Helical" evidence="6">
    <location>
        <begin position="249"/>
        <end position="269"/>
    </location>
</feature>
<dbReference type="PANTHER" id="PTHR30250:SF31">
    <property type="entry name" value="INNER MEMBRANE PROTEIN YGHQ"/>
    <property type="match status" value="1"/>
</dbReference>
<evidence type="ECO:0000313" key="7">
    <source>
        <dbReference type="EMBL" id="SMQ76591.1"/>
    </source>
</evidence>
<feature type="transmembrane region" description="Helical" evidence="6">
    <location>
        <begin position="340"/>
        <end position="364"/>
    </location>
</feature>
<keyword evidence="5 6" id="KW-0472">Membrane</keyword>
<feature type="transmembrane region" description="Helical" evidence="6">
    <location>
        <begin position="376"/>
        <end position="395"/>
    </location>
</feature>
<accession>A0A1Y6FSY5</accession>
<dbReference type="RefSeq" id="WP_086457049.1">
    <property type="nucleotide sequence ID" value="NZ_FXWL01000002.1"/>
</dbReference>
<evidence type="ECO:0000256" key="2">
    <source>
        <dbReference type="ARBA" id="ARBA00022475"/>
    </source>
</evidence>
<dbReference type="GO" id="GO:0005886">
    <property type="term" value="C:plasma membrane"/>
    <property type="evidence" value="ECO:0007669"/>
    <property type="project" value="UniProtKB-SubCell"/>
</dbReference>
<feature type="transmembrane region" description="Helical" evidence="6">
    <location>
        <begin position="310"/>
        <end position="328"/>
    </location>
</feature>
<evidence type="ECO:0000256" key="3">
    <source>
        <dbReference type="ARBA" id="ARBA00022692"/>
    </source>
</evidence>
<proteinExistence type="predicted"/>
<dbReference type="EMBL" id="FXWL01000002">
    <property type="protein sequence ID" value="SMQ76591.1"/>
    <property type="molecule type" value="Genomic_DNA"/>
</dbReference>
<evidence type="ECO:0000256" key="5">
    <source>
        <dbReference type="ARBA" id="ARBA00023136"/>
    </source>
</evidence>
<feature type="transmembrane region" description="Helical" evidence="6">
    <location>
        <begin position="401"/>
        <end position="419"/>
    </location>
</feature>
<feature type="transmembrane region" description="Helical" evidence="6">
    <location>
        <begin position="20"/>
        <end position="38"/>
    </location>
</feature>
<keyword evidence="8" id="KW-1185">Reference proteome</keyword>
<evidence type="ECO:0000256" key="1">
    <source>
        <dbReference type="ARBA" id="ARBA00004651"/>
    </source>
</evidence>
<keyword evidence="2" id="KW-1003">Cell membrane</keyword>
<dbReference type="InterPro" id="IPR050833">
    <property type="entry name" value="Poly_Biosynth_Transport"/>
</dbReference>
<feature type="transmembrane region" description="Helical" evidence="6">
    <location>
        <begin position="123"/>
        <end position="140"/>
    </location>
</feature>
<organism evidence="7 8">
    <name type="scientific">Sphingopyxis terrae subsp. ummariensis</name>
    <dbReference type="NCBI Taxonomy" id="429001"/>
    <lineage>
        <taxon>Bacteria</taxon>
        <taxon>Pseudomonadati</taxon>
        <taxon>Pseudomonadota</taxon>
        <taxon>Alphaproteobacteria</taxon>
        <taxon>Sphingomonadales</taxon>
        <taxon>Sphingomonadaceae</taxon>
        <taxon>Sphingopyxis</taxon>
    </lineage>
</organism>
<dbReference type="PANTHER" id="PTHR30250">
    <property type="entry name" value="PST FAMILY PREDICTED COLANIC ACID TRANSPORTER"/>
    <property type="match status" value="1"/>
</dbReference>
<feature type="transmembrane region" description="Helical" evidence="6">
    <location>
        <begin position="91"/>
        <end position="117"/>
    </location>
</feature>
<keyword evidence="4 6" id="KW-1133">Transmembrane helix</keyword>
<protein>
    <submittedName>
        <fullName evidence="7">Membrane protein involved in the export of O-antigen and teichoic acid</fullName>
    </submittedName>
</protein>
<feature type="transmembrane region" description="Helical" evidence="6">
    <location>
        <begin position="152"/>
        <end position="176"/>
    </location>
</feature>